<dbReference type="PROSITE" id="PS50931">
    <property type="entry name" value="HTH_LYSR"/>
    <property type="match status" value="1"/>
</dbReference>
<evidence type="ECO:0000256" key="5">
    <source>
        <dbReference type="SAM" id="MobiDB-lite"/>
    </source>
</evidence>
<evidence type="ECO:0000256" key="3">
    <source>
        <dbReference type="ARBA" id="ARBA00023125"/>
    </source>
</evidence>
<keyword evidence="8" id="KW-1185">Reference proteome</keyword>
<dbReference type="GO" id="GO:0003677">
    <property type="term" value="F:DNA binding"/>
    <property type="evidence" value="ECO:0007669"/>
    <property type="project" value="UniProtKB-KW"/>
</dbReference>
<dbReference type="Gene3D" id="1.10.10.10">
    <property type="entry name" value="Winged helix-like DNA-binding domain superfamily/Winged helix DNA-binding domain"/>
    <property type="match status" value="1"/>
</dbReference>
<evidence type="ECO:0000256" key="2">
    <source>
        <dbReference type="ARBA" id="ARBA00023015"/>
    </source>
</evidence>
<feature type="compositionally biased region" description="Basic and acidic residues" evidence="5">
    <location>
        <begin position="322"/>
        <end position="333"/>
    </location>
</feature>
<evidence type="ECO:0000256" key="4">
    <source>
        <dbReference type="ARBA" id="ARBA00023163"/>
    </source>
</evidence>
<dbReference type="SUPFAM" id="SSF53850">
    <property type="entry name" value="Periplasmic binding protein-like II"/>
    <property type="match status" value="1"/>
</dbReference>
<dbReference type="Pfam" id="PF00126">
    <property type="entry name" value="HTH_1"/>
    <property type="match status" value="1"/>
</dbReference>
<name>A0A2T5FY23_9SPHN</name>
<dbReference type="InterPro" id="IPR036390">
    <property type="entry name" value="WH_DNA-bd_sf"/>
</dbReference>
<dbReference type="GO" id="GO:0003700">
    <property type="term" value="F:DNA-binding transcription factor activity"/>
    <property type="evidence" value="ECO:0007669"/>
    <property type="project" value="InterPro"/>
</dbReference>
<dbReference type="Proteomes" id="UP000244162">
    <property type="component" value="Unassembled WGS sequence"/>
</dbReference>
<dbReference type="SUPFAM" id="SSF46785">
    <property type="entry name" value="Winged helix' DNA-binding domain"/>
    <property type="match status" value="1"/>
</dbReference>
<dbReference type="InterPro" id="IPR036388">
    <property type="entry name" value="WH-like_DNA-bd_sf"/>
</dbReference>
<dbReference type="Gene3D" id="3.40.190.290">
    <property type="match status" value="1"/>
</dbReference>
<dbReference type="RefSeq" id="WP_107967714.1">
    <property type="nucleotide sequence ID" value="NZ_NWBU01000008.1"/>
</dbReference>
<dbReference type="PRINTS" id="PR00039">
    <property type="entry name" value="HTHLYSR"/>
</dbReference>
<organism evidence="7 8">
    <name type="scientific">Sphingomonas oleivorans</name>
    <dbReference type="NCBI Taxonomy" id="1735121"/>
    <lineage>
        <taxon>Bacteria</taxon>
        <taxon>Pseudomonadati</taxon>
        <taxon>Pseudomonadota</taxon>
        <taxon>Alphaproteobacteria</taxon>
        <taxon>Sphingomonadales</taxon>
        <taxon>Sphingomonadaceae</taxon>
        <taxon>Sphingomonas</taxon>
    </lineage>
</organism>
<evidence type="ECO:0000313" key="8">
    <source>
        <dbReference type="Proteomes" id="UP000244162"/>
    </source>
</evidence>
<evidence type="ECO:0000256" key="1">
    <source>
        <dbReference type="ARBA" id="ARBA00009437"/>
    </source>
</evidence>
<comment type="similarity">
    <text evidence="1">Belongs to the LysR transcriptional regulatory family.</text>
</comment>
<dbReference type="Pfam" id="PF03466">
    <property type="entry name" value="LysR_substrate"/>
    <property type="match status" value="1"/>
</dbReference>
<keyword evidence="2" id="KW-0805">Transcription regulation</keyword>
<dbReference type="InterPro" id="IPR000847">
    <property type="entry name" value="LysR_HTH_N"/>
</dbReference>
<keyword evidence="3" id="KW-0238">DNA-binding</keyword>
<dbReference type="InterPro" id="IPR050950">
    <property type="entry name" value="HTH-type_LysR_regulators"/>
</dbReference>
<evidence type="ECO:0000259" key="6">
    <source>
        <dbReference type="PROSITE" id="PS50931"/>
    </source>
</evidence>
<feature type="region of interest" description="Disordered" evidence="5">
    <location>
        <begin position="311"/>
        <end position="333"/>
    </location>
</feature>
<proteinExistence type="inferred from homology"/>
<comment type="caution">
    <text evidence="7">The sequence shown here is derived from an EMBL/GenBank/DDBJ whole genome shotgun (WGS) entry which is preliminary data.</text>
</comment>
<dbReference type="OrthoDB" id="9806538at2"/>
<protein>
    <submittedName>
        <fullName evidence="7">LysR family transcriptional regulator</fullName>
    </submittedName>
</protein>
<dbReference type="EMBL" id="NWBU01000008">
    <property type="protein sequence ID" value="PTQ11330.1"/>
    <property type="molecule type" value="Genomic_DNA"/>
</dbReference>
<evidence type="ECO:0000313" key="7">
    <source>
        <dbReference type="EMBL" id="PTQ11330.1"/>
    </source>
</evidence>
<dbReference type="PANTHER" id="PTHR30419:SF8">
    <property type="entry name" value="NITROGEN ASSIMILATION TRANSCRIPTIONAL ACTIVATOR-RELATED"/>
    <property type="match status" value="1"/>
</dbReference>
<dbReference type="GO" id="GO:0005829">
    <property type="term" value="C:cytosol"/>
    <property type="evidence" value="ECO:0007669"/>
    <property type="project" value="TreeGrafter"/>
</dbReference>
<keyword evidence="4" id="KW-0804">Transcription</keyword>
<gene>
    <name evidence="7" type="ORF">CLG96_09740</name>
</gene>
<accession>A0A2T5FY23</accession>
<dbReference type="AlphaFoldDB" id="A0A2T5FY23"/>
<reference evidence="7 8" key="1">
    <citation type="submission" date="2017-09" db="EMBL/GenBank/DDBJ databases">
        <title>Sphingomonas panjinensis sp.nov., isolated from oil-contaminated soil.</title>
        <authorList>
            <person name="Wang L."/>
            <person name="Chen L."/>
        </authorList>
    </citation>
    <scope>NUCLEOTIDE SEQUENCE [LARGE SCALE GENOMIC DNA]</scope>
    <source>
        <strain evidence="7 8">FW-11</strain>
    </source>
</reference>
<feature type="domain" description="HTH lysR-type" evidence="6">
    <location>
        <begin position="15"/>
        <end position="72"/>
    </location>
</feature>
<sequence length="333" mass="37401">MGSSDISFSSICGWLKLKHLLLVDTLARTRNMHAAAQEMNLSQPAISKMLRDLEELLGFPLFERLPRSMPPTELGEFVARYAWLTLNEARHFTDQVNLLRKGGHGRLRVGAIFAATAILLPEAIARIKVRRPLLSIEVVEQTSDQLLDMLDHRMLDLVIGRFTDERYQQLFDFRTLAPEPFCLVVNSRHPLCGQSDVPPARLMDWPWILFPANTPIRRRMERAFGEIGLTTPINVVETISTQTFLHLLQAGPMIALLPESMVQAQVQSGLLTILDIPFGVEPQDYGVLTRKEERLSDAAREFVDILLESACEGSEPGTRSGPGRDEGRLSLNP</sequence>
<dbReference type="InterPro" id="IPR005119">
    <property type="entry name" value="LysR_subst-bd"/>
</dbReference>
<dbReference type="PANTHER" id="PTHR30419">
    <property type="entry name" value="HTH-TYPE TRANSCRIPTIONAL REGULATOR YBHD"/>
    <property type="match status" value="1"/>
</dbReference>